<dbReference type="InterPro" id="IPR009045">
    <property type="entry name" value="Zn_M74/Hedgehog-like"/>
</dbReference>
<gene>
    <name evidence="2" type="ORF">KL86DYS2_11185</name>
</gene>
<dbReference type="InterPro" id="IPR039561">
    <property type="entry name" value="Peptidase_M15C"/>
</dbReference>
<name>A0A212JC24_9BACT</name>
<reference evidence="2" key="1">
    <citation type="submission" date="2016-04" db="EMBL/GenBank/DDBJ databases">
        <authorList>
            <person name="Evans L.H."/>
            <person name="Alamgir A."/>
            <person name="Owens N."/>
            <person name="Weber N.D."/>
            <person name="Virtaneva K."/>
            <person name="Barbian K."/>
            <person name="Babar A."/>
            <person name="Rosenke K."/>
        </authorList>
    </citation>
    <scope>NUCLEOTIDE SEQUENCE</scope>
    <source>
        <strain evidence="2">86-2</strain>
    </source>
</reference>
<proteinExistence type="predicted"/>
<evidence type="ECO:0000259" key="1">
    <source>
        <dbReference type="Pfam" id="PF13539"/>
    </source>
</evidence>
<organism evidence="2">
    <name type="scientific">uncultured Dysgonomonas sp</name>
    <dbReference type="NCBI Taxonomy" id="206096"/>
    <lineage>
        <taxon>Bacteria</taxon>
        <taxon>Pseudomonadati</taxon>
        <taxon>Bacteroidota</taxon>
        <taxon>Bacteroidia</taxon>
        <taxon>Bacteroidales</taxon>
        <taxon>Dysgonomonadaceae</taxon>
        <taxon>Dysgonomonas</taxon>
        <taxon>environmental samples</taxon>
    </lineage>
</organism>
<evidence type="ECO:0000313" key="2">
    <source>
        <dbReference type="EMBL" id="SBV96949.1"/>
    </source>
</evidence>
<dbReference type="GO" id="GO:0008233">
    <property type="term" value="F:peptidase activity"/>
    <property type="evidence" value="ECO:0007669"/>
    <property type="project" value="InterPro"/>
</dbReference>
<dbReference type="Gene3D" id="3.30.1380.10">
    <property type="match status" value="1"/>
</dbReference>
<dbReference type="EMBL" id="FLUL01000001">
    <property type="protein sequence ID" value="SBV96949.1"/>
    <property type="molecule type" value="Genomic_DNA"/>
</dbReference>
<dbReference type="SUPFAM" id="SSF55166">
    <property type="entry name" value="Hedgehog/DD-peptidase"/>
    <property type="match status" value="1"/>
</dbReference>
<dbReference type="Pfam" id="PF13539">
    <property type="entry name" value="Peptidase_M15_4"/>
    <property type="match status" value="1"/>
</dbReference>
<dbReference type="RefSeq" id="WP_296948169.1">
    <property type="nucleotide sequence ID" value="NZ_LT599021.1"/>
</dbReference>
<protein>
    <recommendedName>
        <fullName evidence="1">Peptidase M15C domain-containing protein</fullName>
    </recommendedName>
</protein>
<sequence length="255" mass="29699">MKKTVIVLIFVFITGISFSQNKDQYPVAVYKLMKAYPESIVAFENSNIVLKDGRTIKYEEGGTKTHSDLMNSNDLGDIFTYPYIKGKVENISKNYDPGRIRNEELLKLMYGSTSAEVQANLVTITWCPTLVNQTLRVTKINGVAKQLQKVSDEFDKHPELREYLYSSGVFNRRKIRGTNRLSSHSFGTAIDLNVKYSNYWQWDCRCKSEDATLQYKNRIPQLIVDIFEKHGFIWGGKWYHYDTMHFEYRPELLID</sequence>
<accession>A0A212JC24</accession>
<feature type="domain" description="Peptidase M15C" evidence="1">
    <location>
        <begin position="176"/>
        <end position="248"/>
    </location>
</feature>
<dbReference type="AlphaFoldDB" id="A0A212JC24"/>